<feature type="binding site" evidence="7 8">
    <location>
        <position position="148"/>
    </location>
    <ligand>
        <name>S-adenosyl-L-methionine</name>
        <dbReference type="ChEBI" id="CHEBI:59789"/>
    </ligand>
</feature>
<keyword evidence="4 7" id="KW-0808">Transferase</keyword>
<gene>
    <name evidence="7 11" type="primary">rsmA</name>
    <name evidence="7" type="synonym">ksgA</name>
    <name evidence="11" type="ORF">EZV76_00815</name>
</gene>
<reference evidence="11 12" key="1">
    <citation type="submission" date="2019-03" db="EMBL/GenBank/DDBJ databases">
        <title>Muricauda SCR12 sp.nov, a marine bacterium isolated from Pacific Ocean:the Okinawa trough.</title>
        <authorList>
            <person name="Liu L."/>
        </authorList>
    </citation>
    <scope>NUCLEOTIDE SEQUENCE [LARGE SCALE GENOMIC DNA]</scope>
    <source>
        <strain evidence="11 12">SCR12</strain>
    </source>
</reference>
<dbReference type="GO" id="GO:0003723">
    <property type="term" value="F:RNA binding"/>
    <property type="evidence" value="ECO:0007669"/>
    <property type="project" value="UniProtKB-UniRule"/>
</dbReference>
<dbReference type="Gene3D" id="1.10.8.100">
    <property type="entry name" value="Ribosomal RNA adenine dimethylase-like, domain 2"/>
    <property type="match status" value="1"/>
</dbReference>
<keyword evidence="2 7" id="KW-0698">rRNA processing</keyword>
<proteinExistence type="inferred from homology"/>
<dbReference type="PANTHER" id="PTHR11727">
    <property type="entry name" value="DIMETHYLADENOSINE TRANSFERASE"/>
    <property type="match status" value="1"/>
</dbReference>
<keyword evidence="12" id="KW-1185">Reference proteome</keyword>
<comment type="subcellular location">
    <subcellularLocation>
        <location evidence="7">Cytoplasm</location>
    </subcellularLocation>
</comment>
<comment type="catalytic activity">
    <reaction evidence="7">
        <text>adenosine(1518)/adenosine(1519) in 16S rRNA + 4 S-adenosyl-L-methionine = N(6)-dimethyladenosine(1518)/N(6)-dimethyladenosine(1519) in 16S rRNA + 4 S-adenosyl-L-homocysteine + 4 H(+)</text>
        <dbReference type="Rhea" id="RHEA:19609"/>
        <dbReference type="Rhea" id="RHEA-COMP:10232"/>
        <dbReference type="Rhea" id="RHEA-COMP:10233"/>
        <dbReference type="ChEBI" id="CHEBI:15378"/>
        <dbReference type="ChEBI" id="CHEBI:57856"/>
        <dbReference type="ChEBI" id="CHEBI:59789"/>
        <dbReference type="ChEBI" id="CHEBI:74411"/>
        <dbReference type="ChEBI" id="CHEBI:74493"/>
        <dbReference type="EC" id="2.1.1.182"/>
    </reaction>
</comment>
<dbReference type="CDD" id="cd02440">
    <property type="entry name" value="AdoMet_MTases"/>
    <property type="match status" value="1"/>
</dbReference>
<dbReference type="EC" id="2.1.1.182" evidence="7"/>
<comment type="similarity">
    <text evidence="7">Belongs to the class I-like SAM-binding methyltransferase superfamily. rRNA adenine N(6)-methyltransferase family. RsmA subfamily.</text>
</comment>
<feature type="compositionally biased region" description="Basic residues" evidence="9">
    <location>
        <begin position="13"/>
        <end position="22"/>
    </location>
</feature>
<feature type="compositionally biased region" description="Polar residues" evidence="9">
    <location>
        <begin position="1"/>
        <end position="12"/>
    </location>
</feature>
<dbReference type="GO" id="GO:0005829">
    <property type="term" value="C:cytosol"/>
    <property type="evidence" value="ECO:0007669"/>
    <property type="project" value="TreeGrafter"/>
</dbReference>
<evidence type="ECO:0000256" key="2">
    <source>
        <dbReference type="ARBA" id="ARBA00022552"/>
    </source>
</evidence>
<dbReference type="InterPro" id="IPR023165">
    <property type="entry name" value="rRNA_Ade_diMease-like_C"/>
</dbReference>
<dbReference type="RefSeq" id="WP_136564699.1">
    <property type="nucleotide sequence ID" value="NZ_SNTZ01000001.1"/>
</dbReference>
<dbReference type="InterPro" id="IPR001737">
    <property type="entry name" value="KsgA/Erm"/>
</dbReference>
<keyword evidence="3 7" id="KW-0489">Methyltransferase</keyword>
<evidence type="ECO:0000256" key="7">
    <source>
        <dbReference type="HAMAP-Rule" id="MF_00607"/>
    </source>
</evidence>
<feature type="domain" description="Ribosomal RNA adenine methylase transferase N-terminal" evidence="10">
    <location>
        <begin position="54"/>
        <end position="233"/>
    </location>
</feature>
<evidence type="ECO:0000256" key="9">
    <source>
        <dbReference type="SAM" id="MobiDB-lite"/>
    </source>
</evidence>
<keyword evidence="1 7" id="KW-0963">Cytoplasm</keyword>
<dbReference type="Proteomes" id="UP000310406">
    <property type="component" value="Unassembled WGS sequence"/>
</dbReference>
<feature type="binding site" evidence="7 8">
    <location>
        <position position="49"/>
    </location>
    <ligand>
        <name>S-adenosyl-L-methionine</name>
        <dbReference type="ChEBI" id="CHEBI:59789"/>
    </ligand>
</feature>
<dbReference type="Pfam" id="PF00398">
    <property type="entry name" value="RrnaAD"/>
    <property type="match status" value="1"/>
</dbReference>
<comment type="caution">
    <text evidence="7">Lacks conserved residue(s) required for the propagation of feature annotation.</text>
</comment>
<comment type="caution">
    <text evidence="11">The sequence shown here is derived from an EMBL/GenBank/DDBJ whole genome shotgun (WGS) entry which is preliminary data.</text>
</comment>
<dbReference type="EMBL" id="SNTZ01000001">
    <property type="protein sequence ID" value="THV60907.1"/>
    <property type="molecule type" value="Genomic_DNA"/>
</dbReference>
<dbReference type="SUPFAM" id="SSF53335">
    <property type="entry name" value="S-adenosyl-L-methionine-dependent methyltransferases"/>
    <property type="match status" value="1"/>
</dbReference>
<protein>
    <recommendedName>
        <fullName evidence="7">Ribosomal RNA small subunit methyltransferase A</fullName>
        <ecNumber evidence="7">2.1.1.182</ecNumber>
    </recommendedName>
    <alternativeName>
        <fullName evidence="7">16S rRNA (adenine(1518)-N(6)/adenine(1519)-N(6))-dimethyltransferase</fullName>
    </alternativeName>
    <alternativeName>
        <fullName evidence="7">16S rRNA dimethyladenosine transferase</fullName>
    </alternativeName>
    <alternativeName>
        <fullName evidence="7">16S rRNA dimethylase</fullName>
    </alternativeName>
    <alternativeName>
        <fullName evidence="7">S-adenosylmethionine-6-N', N'-adenosyl(rRNA) dimethyltransferase</fullName>
    </alternativeName>
</protein>
<dbReference type="OrthoDB" id="9814755at2"/>
<dbReference type="PROSITE" id="PS51689">
    <property type="entry name" value="SAM_RNA_A_N6_MT"/>
    <property type="match status" value="1"/>
</dbReference>
<evidence type="ECO:0000256" key="6">
    <source>
        <dbReference type="ARBA" id="ARBA00022884"/>
    </source>
</evidence>
<keyword evidence="5 7" id="KW-0949">S-adenosyl-L-methionine</keyword>
<dbReference type="InterPro" id="IPR020598">
    <property type="entry name" value="rRNA_Ade_methylase_Trfase_N"/>
</dbReference>
<accession>A0A4S8RQE0</accession>
<dbReference type="InterPro" id="IPR011530">
    <property type="entry name" value="rRNA_adenine_dimethylase"/>
</dbReference>
<evidence type="ECO:0000313" key="12">
    <source>
        <dbReference type="Proteomes" id="UP000310406"/>
    </source>
</evidence>
<dbReference type="FunFam" id="1.10.8.100:FF:000001">
    <property type="entry name" value="Ribosomal RNA small subunit methyltransferase A"/>
    <property type="match status" value="1"/>
</dbReference>
<feature type="region of interest" description="Disordered" evidence="9">
    <location>
        <begin position="1"/>
        <end position="35"/>
    </location>
</feature>
<dbReference type="GO" id="GO:0052908">
    <property type="term" value="F:16S rRNA (adenine(1518)-N(6)/adenine(1519)-N(6))-dimethyltransferase activity"/>
    <property type="evidence" value="ECO:0007669"/>
    <property type="project" value="UniProtKB-EC"/>
</dbReference>
<evidence type="ECO:0000256" key="1">
    <source>
        <dbReference type="ARBA" id="ARBA00022490"/>
    </source>
</evidence>
<dbReference type="NCBIfam" id="TIGR00755">
    <property type="entry name" value="ksgA"/>
    <property type="match status" value="1"/>
</dbReference>
<dbReference type="AlphaFoldDB" id="A0A4S8RQE0"/>
<sequence length="302" mass="34478">MSKIPSNLQKNPVSKKNKKKSGNGRPYRNENEQGNGAVKAKKHLGQHFLKDETVAQKIADTLSLNGYTNVLEIGPGMGVLTKYLLQRDIELVAMDLDEESIIYLNHSFPLEHAEILKKNNRLNILEADFLKFDLRDLYGDEQFAITGNFPYNISSQIVFKMLEIRQQIPEFSGMFQKEVAQRICEKPGSKTYGILSVLVQAFYEAEYLFSVPPQVFDPPPKVHSGVLRLTRKPGLKLPCDEHLFFKVVKTSFNQRRKTLRNSLKTFDLSDNLKEDTIFDQRPEQLSVADFVTLTQKIANDPV</sequence>
<dbReference type="SMART" id="SM00650">
    <property type="entry name" value="rADc"/>
    <property type="match status" value="1"/>
</dbReference>
<dbReference type="InterPro" id="IPR029063">
    <property type="entry name" value="SAM-dependent_MTases_sf"/>
</dbReference>
<keyword evidence="6 7" id="KW-0694">RNA-binding</keyword>
<evidence type="ECO:0000256" key="5">
    <source>
        <dbReference type="ARBA" id="ARBA00022691"/>
    </source>
</evidence>
<evidence type="ECO:0000313" key="11">
    <source>
        <dbReference type="EMBL" id="THV60907.1"/>
    </source>
</evidence>
<organism evidence="11 12">
    <name type="scientific">Flagellimonas alvinocaridis</name>
    <dbReference type="NCBI Taxonomy" id="2530200"/>
    <lineage>
        <taxon>Bacteria</taxon>
        <taxon>Pseudomonadati</taxon>
        <taxon>Bacteroidota</taxon>
        <taxon>Flavobacteriia</taxon>
        <taxon>Flavobacteriales</taxon>
        <taxon>Flavobacteriaceae</taxon>
        <taxon>Flagellimonas</taxon>
    </lineage>
</organism>
<evidence type="ECO:0000256" key="8">
    <source>
        <dbReference type="PROSITE-ProRule" id="PRU01026"/>
    </source>
</evidence>
<dbReference type="HAMAP" id="MF_00607">
    <property type="entry name" value="16SrRNA_methyltr_A"/>
    <property type="match status" value="1"/>
</dbReference>
<dbReference type="Gene3D" id="3.40.50.150">
    <property type="entry name" value="Vaccinia Virus protein VP39"/>
    <property type="match status" value="1"/>
</dbReference>
<feature type="binding site" evidence="7 8">
    <location>
        <position position="47"/>
    </location>
    <ligand>
        <name>S-adenosyl-L-methionine</name>
        <dbReference type="ChEBI" id="CHEBI:59789"/>
    </ligand>
</feature>
<evidence type="ECO:0000256" key="3">
    <source>
        <dbReference type="ARBA" id="ARBA00022603"/>
    </source>
</evidence>
<dbReference type="PANTHER" id="PTHR11727:SF7">
    <property type="entry name" value="DIMETHYLADENOSINE TRANSFERASE-RELATED"/>
    <property type="match status" value="1"/>
</dbReference>
<feature type="binding site" evidence="8">
    <location>
        <position position="95"/>
    </location>
    <ligand>
        <name>S-adenosyl-L-methionine</name>
        <dbReference type="ChEBI" id="CHEBI:59789"/>
    </ligand>
</feature>
<name>A0A4S8RQE0_9FLAO</name>
<evidence type="ECO:0000256" key="4">
    <source>
        <dbReference type="ARBA" id="ARBA00022679"/>
    </source>
</evidence>
<comment type="function">
    <text evidence="7">Specifically dimethylates two adjacent adenosines (A1518 and A1519) in the loop of a conserved hairpin near the 3'-end of 16S rRNA in the 30S particle. May play a critical role in biogenesis of 30S subunits.</text>
</comment>
<feature type="binding site" evidence="7 8">
    <location>
        <position position="74"/>
    </location>
    <ligand>
        <name>S-adenosyl-L-methionine</name>
        <dbReference type="ChEBI" id="CHEBI:59789"/>
    </ligand>
</feature>
<evidence type="ECO:0000259" key="10">
    <source>
        <dbReference type="SMART" id="SM00650"/>
    </source>
</evidence>
<feature type="binding site" evidence="7 8">
    <location>
        <position position="128"/>
    </location>
    <ligand>
        <name>S-adenosyl-L-methionine</name>
        <dbReference type="ChEBI" id="CHEBI:59789"/>
    </ligand>
</feature>